<reference evidence="2" key="1">
    <citation type="submission" date="2020-05" db="EMBL/GenBank/DDBJ databases">
        <authorList>
            <person name="Chiriac C."/>
            <person name="Salcher M."/>
            <person name="Ghai R."/>
            <person name="Kavagutti S V."/>
        </authorList>
    </citation>
    <scope>NUCLEOTIDE SEQUENCE</scope>
</reference>
<dbReference type="SUPFAM" id="SSF55031">
    <property type="entry name" value="Bacterial exopeptidase dimerisation domain"/>
    <property type="match status" value="1"/>
</dbReference>
<dbReference type="Pfam" id="PF01546">
    <property type="entry name" value="Peptidase_M20"/>
    <property type="match status" value="1"/>
</dbReference>
<dbReference type="Gene3D" id="3.40.630.10">
    <property type="entry name" value="Zn peptidases"/>
    <property type="match status" value="1"/>
</dbReference>
<evidence type="ECO:0000256" key="1">
    <source>
        <dbReference type="ARBA" id="ARBA00022801"/>
    </source>
</evidence>
<dbReference type="SUPFAM" id="SSF53187">
    <property type="entry name" value="Zn-dependent exopeptidases"/>
    <property type="match status" value="1"/>
</dbReference>
<dbReference type="GO" id="GO:0016813">
    <property type="term" value="F:hydrolase activity, acting on carbon-nitrogen (but not peptide) bonds, in linear amidines"/>
    <property type="evidence" value="ECO:0007669"/>
    <property type="project" value="InterPro"/>
</dbReference>
<dbReference type="NCBIfam" id="TIGR01879">
    <property type="entry name" value="hydantase"/>
    <property type="match status" value="1"/>
</dbReference>
<name>A0A6J6XDU2_9ZZZZ</name>
<dbReference type="InterPro" id="IPR002933">
    <property type="entry name" value="Peptidase_M20"/>
</dbReference>
<evidence type="ECO:0000313" key="2">
    <source>
        <dbReference type="EMBL" id="CAB4794305.1"/>
    </source>
</evidence>
<dbReference type="PANTHER" id="PTHR32494">
    <property type="entry name" value="ALLANTOATE DEIMINASE-RELATED"/>
    <property type="match status" value="1"/>
</dbReference>
<dbReference type="PROSITE" id="PS00758">
    <property type="entry name" value="ARGE_DAPE_CPG2_1"/>
    <property type="match status" value="1"/>
</dbReference>
<keyword evidence="1" id="KW-0378">Hydrolase</keyword>
<dbReference type="EMBL" id="CAFAAI010000091">
    <property type="protein sequence ID" value="CAB4794305.1"/>
    <property type="molecule type" value="Genomic_DNA"/>
</dbReference>
<gene>
    <name evidence="2" type="ORF">UFOPK2992_00646</name>
</gene>
<dbReference type="AlphaFoldDB" id="A0A6J6XDU2"/>
<dbReference type="CDD" id="cd03884">
    <property type="entry name" value="M20_bAS"/>
    <property type="match status" value="1"/>
</dbReference>
<accession>A0A6J6XDU2</accession>
<dbReference type="InterPro" id="IPR010158">
    <property type="entry name" value="Amidase_Cbmase"/>
</dbReference>
<dbReference type="NCBIfam" id="NF006771">
    <property type="entry name" value="PRK09290.1-5"/>
    <property type="match status" value="1"/>
</dbReference>
<dbReference type="InterPro" id="IPR036264">
    <property type="entry name" value="Bact_exopeptidase_dim_dom"/>
</dbReference>
<dbReference type="InterPro" id="IPR001261">
    <property type="entry name" value="ArgE/DapE_CS"/>
</dbReference>
<dbReference type="PIRSF" id="PIRSF001235">
    <property type="entry name" value="Amidase_carbamoylase"/>
    <property type="match status" value="1"/>
</dbReference>
<sequence length="423" mass="44760">MSPSHSVSELRIDNARLLQRIADLGDIGAVHGPNGEHGCARLALTDEDRLGRDLVVSWMRDLGLSVAIDAIGNVIATHAGTDPTAAPVMMGSHIDTVRTGGRFDGNLGVLGGLEVIETLQQHGVRTRHPIQVAFFTDEEGARFAPDMLGSLVYVGGMSVEDALDARAADDNARLGDELSRIGYAGPTPCPTADIPHAFVELHIEQGPVLEEQGVTIGVVTGVQGISWTELSITGRSAHAGTTPMRLRKDPLVPAAAIAVEARRLAAEMGGAQVATIGRFDVFPDLVNVIAQRVTLTLDVRNTDDPLLRNAEAHMMEFAQAAANAEGCTLHTRSLARFEPVAFADSMIDTVERIAQGQGHSTLRLPSGAGHDAQMLARVCPTSMIFVPSVDGLSHNIAEFTDVADIAAGANVLLHMVLELAETV</sequence>
<proteinExistence type="predicted"/>
<organism evidence="2">
    <name type="scientific">freshwater metagenome</name>
    <dbReference type="NCBI Taxonomy" id="449393"/>
    <lineage>
        <taxon>unclassified sequences</taxon>
        <taxon>metagenomes</taxon>
        <taxon>ecological metagenomes</taxon>
    </lineage>
</organism>
<dbReference type="NCBIfam" id="NF006769">
    <property type="entry name" value="PRK09290.1-3"/>
    <property type="match status" value="1"/>
</dbReference>
<protein>
    <submittedName>
        <fullName evidence="2">Unannotated protein</fullName>
    </submittedName>
</protein>
<dbReference type="Gene3D" id="3.30.70.360">
    <property type="match status" value="1"/>
</dbReference>
<dbReference type="PANTHER" id="PTHR32494:SF5">
    <property type="entry name" value="ALLANTOATE AMIDOHYDROLASE"/>
    <property type="match status" value="1"/>
</dbReference>